<sequence>MALRQVLQRTAAPMAMRLALRPLSTSASLFAKRYTESHEWVEVSGNIVTVGISDYAQSALGDIVFVDLPEIGDDKDIGEDAAAVESVKAASEIYAPVAGSIAEVNEALRDQASLINEAAESEGWIFKLEAEDLAAVDSFMTKEQYDKYLESGEL</sequence>
<dbReference type="InterPro" id="IPR033753">
    <property type="entry name" value="GCV_H/Fam206"/>
</dbReference>
<evidence type="ECO:0000259" key="5">
    <source>
        <dbReference type="PROSITE" id="PS50968"/>
    </source>
</evidence>
<dbReference type="InterPro" id="IPR002930">
    <property type="entry name" value="GCV_H"/>
</dbReference>
<dbReference type="OMA" id="KEHEWIR"/>
<keyword evidence="4" id="KW-0496">Mitochondrion</keyword>
<keyword evidence="4" id="KW-0809">Transit peptide</keyword>
<name>A9V830_MONBE</name>
<dbReference type="PROSITE" id="PS50968">
    <property type="entry name" value="BIOTINYL_LIPOYL"/>
    <property type="match status" value="1"/>
</dbReference>
<evidence type="ECO:0000313" key="6">
    <source>
        <dbReference type="EMBL" id="EDQ86198.1"/>
    </source>
</evidence>
<dbReference type="FunCoup" id="A9V830">
    <property type="interactions" value="826"/>
</dbReference>
<dbReference type="RefSeq" id="XP_001748868.1">
    <property type="nucleotide sequence ID" value="XM_001748816.1"/>
</dbReference>
<dbReference type="KEGG" id="mbr:MONBRDRAFT_38480"/>
<comment type="cofactor">
    <cofactor evidence="4">
        <name>(R)-lipoate</name>
        <dbReference type="ChEBI" id="CHEBI:83088"/>
    </cofactor>
    <text evidence="4">Binds 1 lipoyl cofactor covalently.</text>
</comment>
<dbReference type="GeneID" id="5894244"/>
<dbReference type="STRING" id="81824.A9V830"/>
<dbReference type="SUPFAM" id="SSF51230">
    <property type="entry name" value="Single hybrid motif"/>
    <property type="match status" value="1"/>
</dbReference>
<dbReference type="GO" id="GO:0005960">
    <property type="term" value="C:glycine cleavage complex"/>
    <property type="evidence" value="ECO:0000318"/>
    <property type="project" value="GO_Central"/>
</dbReference>
<keyword evidence="2 3" id="KW-0450">Lipoyl</keyword>
<dbReference type="Pfam" id="PF01597">
    <property type="entry name" value="GCV_H"/>
    <property type="match status" value="1"/>
</dbReference>
<reference evidence="6 7" key="1">
    <citation type="journal article" date="2008" name="Nature">
        <title>The genome of the choanoflagellate Monosiga brevicollis and the origin of metazoans.</title>
        <authorList>
            <consortium name="JGI Sequencing"/>
            <person name="King N."/>
            <person name="Westbrook M.J."/>
            <person name="Young S.L."/>
            <person name="Kuo A."/>
            <person name="Abedin M."/>
            <person name="Chapman J."/>
            <person name="Fairclough S."/>
            <person name="Hellsten U."/>
            <person name="Isogai Y."/>
            <person name="Letunic I."/>
            <person name="Marr M."/>
            <person name="Pincus D."/>
            <person name="Putnam N."/>
            <person name="Rokas A."/>
            <person name="Wright K.J."/>
            <person name="Zuzow R."/>
            <person name="Dirks W."/>
            <person name="Good M."/>
            <person name="Goodstein D."/>
            <person name="Lemons D."/>
            <person name="Li W."/>
            <person name="Lyons J.B."/>
            <person name="Morris A."/>
            <person name="Nichols S."/>
            <person name="Richter D.J."/>
            <person name="Salamov A."/>
            <person name="Bork P."/>
            <person name="Lim W.A."/>
            <person name="Manning G."/>
            <person name="Miller W.T."/>
            <person name="McGinnis W."/>
            <person name="Shapiro H."/>
            <person name="Tjian R."/>
            <person name="Grigoriev I.V."/>
            <person name="Rokhsar D."/>
        </authorList>
    </citation>
    <scope>NUCLEOTIDE SEQUENCE [LARGE SCALE GENOMIC DNA]</scope>
    <source>
        <strain evidence="7">MX1 / ATCC 50154</strain>
    </source>
</reference>
<evidence type="ECO:0000256" key="3">
    <source>
        <dbReference type="PIRSR" id="PIRSR617453-50"/>
    </source>
</evidence>
<feature type="modified residue" description="N6-lipoyllysine" evidence="3">
    <location>
        <position position="88"/>
    </location>
</feature>
<dbReference type="PANTHER" id="PTHR11715:SF3">
    <property type="entry name" value="GLYCINE CLEAVAGE SYSTEM H PROTEIN-RELATED"/>
    <property type="match status" value="1"/>
</dbReference>
<comment type="subcellular location">
    <subcellularLocation>
        <location evidence="4">Mitochondrion</location>
    </subcellularLocation>
</comment>
<dbReference type="GO" id="GO:0019464">
    <property type="term" value="P:glycine decarboxylation via glycine cleavage system"/>
    <property type="evidence" value="ECO:0000318"/>
    <property type="project" value="GO_Central"/>
</dbReference>
<dbReference type="CDD" id="cd06848">
    <property type="entry name" value="GCS_H"/>
    <property type="match status" value="1"/>
</dbReference>
<dbReference type="Proteomes" id="UP000001357">
    <property type="component" value="Unassembled WGS sequence"/>
</dbReference>
<dbReference type="InParanoid" id="A9V830"/>
<dbReference type="InterPro" id="IPR011053">
    <property type="entry name" value="Single_hybrid_motif"/>
</dbReference>
<gene>
    <name evidence="6" type="ORF">MONBRDRAFT_38480</name>
</gene>
<comment type="function">
    <text evidence="4">The H protein shuttles the methylamine group of glycine from the P protein to the T protein.</text>
</comment>
<dbReference type="EMBL" id="CH991567">
    <property type="protein sequence ID" value="EDQ86198.1"/>
    <property type="molecule type" value="Genomic_DNA"/>
</dbReference>
<accession>A9V830</accession>
<dbReference type="InterPro" id="IPR000089">
    <property type="entry name" value="Biotin_lipoyl"/>
</dbReference>
<dbReference type="eggNOG" id="KOG3373">
    <property type="taxonomic scope" value="Eukaryota"/>
</dbReference>
<protein>
    <recommendedName>
        <fullName evidence="4">Glycine cleavage system H protein</fullName>
    </recommendedName>
</protein>
<dbReference type="AlphaFoldDB" id="A9V830"/>
<keyword evidence="7" id="KW-1185">Reference proteome</keyword>
<feature type="domain" description="Lipoyl-binding" evidence="5">
    <location>
        <begin position="47"/>
        <end position="129"/>
    </location>
</feature>
<dbReference type="NCBIfam" id="NF002270">
    <property type="entry name" value="PRK01202.1"/>
    <property type="match status" value="1"/>
</dbReference>
<dbReference type="NCBIfam" id="TIGR00527">
    <property type="entry name" value="gcvH"/>
    <property type="match status" value="1"/>
</dbReference>
<dbReference type="Gene3D" id="2.40.50.100">
    <property type="match status" value="1"/>
</dbReference>
<comment type="similarity">
    <text evidence="1 4">Belongs to the GcvH family.</text>
</comment>
<evidence type="ECO:0000256" key="2">
    <source>
        <dbReference type="ARBA" id="ARBA00022823"/>
    </source>
</evidence>
<proteinExistence type="inferred from homology"/>
<comment type="subunit">
    <text evidence="4">The glycine cleavage system is composed of four proteins: P, T, L and H.</text>
</comment>
<dbReference type="PANTHER" id="PTHR11715">
    <property type="entry name" value="GLYCINE CLEAVAGE SYSTEM H PROTEIN"/>
    <property type="match status" value="1"/>
</dbReference>
<evidence type="ECO:0000256" key="4">
    <source>
        <dbReference type="RuleBase" id="RU364055"/>
    </source>
</evidence>
<evidence type="ECO:0000313" key="7">
    <source>
        <dbReference type="Proteomes" id="UP000001357"/>
    </source>
</evidence>
<evidence type="ECO:0000256" key="1">
    <source>
        <dbReference type="ARBA" id="ARBA00009249"/>
    </source>
</evidence>
<dbReference type="GO" id="GO:0005739">
    <property type="term" value="C:mitochondrion"/>
    <property type="evidence" value="ECO:0000318"/>
    <property type="project" value="GO_Central"/>
</dbReference>
<dbReference type="HAMAP" id="MF_00272">
    <property type="entry name" value="GcvH"/>
    <property type="match status" value="1"/>
</dbReference>
<dbReference type="InterPro" id="IPR017453">
    <property type="entry name" value="GCV_H_sub"/>
</dbReference>
<organism evidence="6 7">
    <name type="scientific">Monosiga brevicollis</name>
    <name type="common">Choanoflagellate</name>
    <dbReference type="NCBI Taxonomy" id="81824"/>
    <lineage>
        <taxon>Eukaryota</taxon>
        <taxon>Choanoflagellata</taxon>
        <taxon>Craspedida</taxon>
        <taxon>Salpingoecidae</taxon>
        <taxon>Monosiga</taxon>
    </lineage>
</organism>